<dbReference type="PANTHER" id="PTHR24559">
    <property type="entry name" value="TRANSPOSON TY3-I GAG-POL POLYPROTEIN"/>
    <property type="match status" value="1"/>
</dbReference>
<keyword evidence="3" id="KW-1185">Reference proteome</keyword>
<keyword evidence="2" id="KW-0808">Transferase</keyword>
<dbReference type="SUPFAM" id="SSF56672">
    <property type="entry name" value="DNA/RNA polymerases"/>
    <property type="match status" value="1"/>
</dbReference>
<keyword evidence="2" id="KW-0695">RNA-directed DNA polymerase</keyword>
<dbReference type="Gene3D" id="3.10.10.10">
    <property type="entry name" value="HIV Type 1 Reverse Transcriptase, subunit A, domain 1"/>
    <property type="match status" value="1"/>
</dbReference>
<name>A0ABQ4YSX9_9ASTR</name>
<dbReference type="InterPro" id="IPR043502">
    <property type="entry name" value="DNA/RNA_pol_sf"/>
</dbReference>
<dbReference type="InterPro" id="IPR053134">
    <property type="entry name" value="RNA-dir_DNA_polymerase"/>
</dbReference>
<dbReference type="Gene3D" id="3.30.70.270">
    <property type="match status" value="1"/>
</dbReference>
<dbReference type="Pfam" id="PF00078">
    <property type="entry name" value="RVT_1"/>
    <property type="match status" value="1"/>
</dbReference>
<reference evidence="2" key="1">
    <citation type="journal article" date="2022" name="Int. J. Mol. Sci.">
        <title>Draft Genome of Tanacetum Coccineum: Genomic Comparison of Closely Related Tanacetum-Family Plants.</title>
        <authorList>
            <person name="Yamashiro T."/>
            <person name="Shiraishi A."/>
            <person name="Nakayama K."/>
            <person name="Satake H."/>
        </authorList>
    </citation>
    <scope>NUCLEOTIDE SEQUENCE</scope>
</reference>
<organism evidence="2 3">
    <name type="scientific">Tanacetum coccineum</name>
    <dbReference type="NCBI Taxonomy" id="301880"/>
    <lineage>
        <taxon>Eukaryota</taxon>
        <taxon>Viridiplantae</taxon>
        <taxon>Streptophyta</taxon>
        <taxon>Embryophyta</taxon>
        <taxon>Tracheophyta</taxon>
        <taxon>Spermatophyta</taxon>
        <taxon>Magnoliopsida</taxon>
        <taxon>eudicotyledons</taxon>
        <taxon>Gunneridae</taxon>
        <taxon>Pentapetalae</taxon>
        <taxon>asterids</taxon>
        <taxon>campanulids</taxon>
        <taxon>Asterales</taxon>
        <taxon>Asteraceae</taxon>
        <taxon>Asteroideae</taxon>
        <taxon>Anthemideae</taxon>
        <taxon>Anthemidinae</taxon>
        <taxon>Tanacetum</taxon>
    </lineage>
</organism>
<evidence type="ECO:0000313" key="2">
    <source>
        <dbReference type="EMBL" id="GJS80601.1"/>
    </source>
</evidence>
<dbReference type="Proteomes" id="UP001151760">
    <property type="component" value="Unassembled WGS sequence"/>
</dbReference>
<comment type="caution">
    <text evidence="2">The sequence shown here is derived from an EMBL/GenBank/DDBJ whole genome shotgun (WGS) entry which is preliminary data.</text>
</comment>
<reference evidence="2" key="2">
    <citation type="submission" date="2022-01" db="EMBL/GenBank/DDBJ databases">
        <authorList>
            <person name="Yamashiro T."/>
            <person name="Shiraishi A."/>
            <person name="Satake H."/>
            <person name="Nakayama K."/>
        </authorList>
    </citation>
    <scope>NUCLEOTIDE SEQUENCE</scope>
</reference>
<evidence type="ECO:0000259" key="1">
    <source>
        <dbReference type="PROSITE" id="PS50878"/>
    </source>
</evidence>
<dbReference type="PANTHER" id="PTHR24559:SF442">
    <property type="entry name" value="RNA-DIRECTED DNA POLYMERASE HOMOLOG"/>
    <property type="match status" value="1"/>
</dbReference>
<dbReference type="InterPro" id="IPR043128">
    <property type="entry name" value="Rev_trsase/Diguanyl_cyclase"/>
</dbReference>
<gene>
    <name evidence="2" type="ORF">Tco_0730482</name>
</gene>
<dbReference type="InterPro" id="IPR000477">
    <property type="entry name" value="RT_dom"/>
</dbReference>
<evidence type="ECO:0000313" key="3">
    <source>
        <dbReference type="Proteomes" id="UP001151760"/>
    </source>
</evidence>
<dbReference type="PROSITE" id="PS50878">
    <property type="entry name" value="RT_POL"/>
    <property type="match status" value="1"/>
</dbReference>
<dbReference type="CDD" id="cd01647">
    <property type="entry name" value="RT_LTR"/>
    <property type="match status" value="1"/>
</dbReference>
<keyword evidence="2" id="KW-0548">Nucleotidyltransferase</keyword>
<proteinExistence type="predicted"/>
<protein>
    <submittedName>
        <fullName evidence="2">RNA-directed DNA polymerase</fullName>
    </submittedName>
</protein>
<accession>A0ABQ4YSX9</accession>
<feature type="domain" description="Reverse transcriptase" evidence="1">
    <location>
        <begin position="17"/>
        <end position="193"/>
    </location>
</feature>
<sequence>MSAKESEVLREKIEELLKKVHIQESISPCTVLALLTPKKDGSWRMCVDSQAINKITVRYCFPIPHLDDLLDKLAGVGLFSKINLRSGYHQIQIKPGDEWKTAFKTKDGLYEWLIMPFGLSNAPSTFMRLMTQVLRPFMGKFVVVYFDDILIYSQTEEEHLGHLRKVMKALADNDLFVSLKKCTFFTNRLLVTL</sequence>
<dbReference type="GO" id="GO:0003964">
    <property type="term" value="F:RNA-directed DNA polymerase activity"/>
    <property type="evidence" value="ECO:0007669"/>
    <property type="project" value="UniProtKB-KW"/>
</dbReference>
<dbReference type="EMBL" id="BQNB010010684">
    <property type="protein sequence ID" value="GJS80601.1"/>
    <property type="molecule type" value="Genomic_DNA"/>
</dbReference>